<keyword evidence="1" id="KW-1133">Transmembrane helix</keyword>
<evidence type="ECO:0000313" key="3">
    <source>
        <dbReference type="Proteomes" id="UP001288778"/>
    </source>
</evidence>
<evidence type="ECO:0000256" key="1">
    <source>
        <dbReference type="SAM" id="Phobius"/>
    </source>
</evidence>
<organism evidence="2 3">
    <name type="scientific">Clostridium perfringens</name>
    <dbReference type="NCBI Taxonomy" id="1502"/>
    <lineage>
        <taxon>Bacteria</taxon>
        <taxon>Bacillati</taxon>
        <taxon>Bacillota</taxon>
        <taxon>Clostridia</taxon>
        <taxon>Eubacteriales</taxon>
        <taxon>Clostridiaceae</taxon>
        <taxon>Clostridium</taxon>
    </lineage>
</organism>
<accession>A0AAW9HZ41</accession>
<dbReference type="EMBL" id="WNUI01000809">
    <property type="protein sequence ID" value="MDZ4910837.1"/>
    <property type="molecule type" value="Genomic_DNA"/>
</dbReference>
<keyword evidence="1" id="KW-0812">Transmembrane</keyword>
<dbReference type="AlphaFoldDB" id="A0AAW9HZ41"/>
<dbReference type="Pfam" id="PF20040">
    <property type="entry name" value="DUF6442"/>
    <property type="match status" value="1"/>
</dbReference>
<name>A0AAW9HZ41_CLOPF</name>
<dbReference type="InterPro" id="IPR045620">
    <property type="entry name" value="DUF6442"/>
</dbReference>
<dbReference type="RefSeq" id="WP_322395993.1">
    <property type="nucleotide sequence ID" value="NZ_WNUI01000809.1"/>
</dbReference>
<feature type="non-terminal residue" evidence="2">
    <location>
        <position position="78"/>
    </location>
</feature>
<evidence type="ECO:0000313" key="2">
    <source>
        <dbReference type="EMBL" id="MDZ4910837.1"/>
    </source>
</evidence>
<keyword evidence="1" id="KW-0472">Membrane</keyword>
<sequence length="78" mass="8769">MKKEDILMKSREENKNGDEMELKIQDRSESNAFNVILGVFGLLTIIAFILKHFMGYADINIDYFSLVLIIGIGSKGAT</sequence>
<comment type="caution">
    <text evidence="2">The sequence shown here is derived from an EMBL/GenBank/DDBJ whole genome shotgun (WGS) entry which is preliminary data.</text>
</comment>
<feature type="transmembrane region" description="Helical" evidence="1">
    <location>
        <begin position="32"/>
        <end position="50"/>
    </location>
</feature>
<proteinExistence type="predicted"/>
<protein>
    <submittedName>
        <fullName evidence="2">Uncharacterized protein</fullName>
    </submittedName>
</protein>
<gene>
    <name evidence="2" type="ORF">GNF68_17910</name>
</gene>
<reference evidence="2" key="1">
    <citation type="submission" date="2019-11" db="EMBL/GenBank/DDBJ databases">
        <title>Characterization of Clostridium perfringens isolates from swine manure treated agricultural soils.</title>
        <authorList>
            <person name="Wushke S.T."/>
        </authorList>
    </citation>
    <scope>NUCLEOTIDE SEQUENCE</scope>
    <source>
        <strain evidence="2">X94</strain>
    </source>
</reference>
<dbReference type="Proteomes" id="UP001288778">
    <property type="component" value="Unassembled WGS sequence"/>
</dbReference>